<dbReference type="Pfam" id="PF10343">
    <property type="entry name" value="Q_salvage"/>
    <property type="match status" value="1"/>
</dbReference>
<comment type="catalytic activity">
    <reaction evidence="1">
        <text>queuosine 5'-phosphate + H2O = queuine + D-ribose 5-phosphate</text>
        <dbReference type="Rhea" id="RHEA:75387"/>
        <dbReference type="ChEBI" id="CHEBI:15377"/>
        <dbReference type="ChEBI" id="CHEBI:17433"/>
        <dbReference type="ChEBI" id="CHEBI:78346"/>
        <dbReference type="ChEBI" id="CHEBI:194371"/>
    </reaction>
    <physiologicalReaction direction="left-to-right" evidence="1">
        <dbReference type="Rhea" id="RHEA:75388"/>
    </physiologicalReaction>
</comment>
<proteinExistence type="inferred from homology"/>
<dbReference type="PANTHER" id="PTHR21314">
    <property type="entry name" value="QUEUOSINE 5'-PHOSPHATE N-GLYCOSYLASE_HYDROLASE-RELATED"/>
    <property type="match status" value="1"/>
</dbReference>
<sequence>MDVNDKSSSLPTGNFVDTVRSSCRLFTETSPVKVSPKAIEHFLETLDAEQYKELSDDSTIRLPIKFSSDQQEINFVSMVDLLNFGSGYRMELHQAVDRGAFDTIRYGLMAMHIGGVDMDAKTLKEIDVYRVAELFQFPIEREVRHETLDFVTLTEPTELKALAMGIMNVLNKTGEYLMAHGYEDLASFILSKVKEVPQNAKFLTEELVKALVGLQDHYEFEGKKVYLFKKAQILVYHLWFTMREKVSEFDFKDIDELTVFADNVIPTMLVELGILEIPEEWLETIKKNQDLTEQVATTLRAASVVACDDLVKASKGTLTTGGLDVYLWRLGKVGDYRKIPRFQLKATVMF</sequence>
<evidence type="ECO:0000313" key="2">
    <source>
        <dbReference type="EMBL" id="RCH89966.1"/>
    </source>
</evidence>
<organism evidence="2 3">
    <name type="scientific">Rhizopus stolonifer</name>
    <name type="common">Rhizopus nigricans</name>
    <dbReference type="NCBI Taxonomy" id="4846"/>
    <lineage>
        <taxon>Eukaryota</taxon>
        <taxon>Fungi</taxon>
        <taxon>Fungi incertae sedis</taxon>
        <taxon>Mucoromycota</taxon>
        <taxon>Mucoromycotina</taxon>
        <taxon>Mucoromycetes</taxon>
        <taxon>Mucorales</taxon>
        <taxon>Mucorineae</taxon>
        <taxon>Rhizopodaceae</taxon>
        <taxon>Rhizopus</taxon>
    </lineage>
</organism>
<dbReference type="EC" id="3.2.2.-" evidence="1"/>
<dbReference type="AlphaFoldDB" id="A0A367JJ88"/>
<keyword evidence="1" id="KW-0378">Hydrolase</keyword>
<name>A0A367JJ88_RHIST</name>
<dbReference type="GO" id="GO:0006400">
    <property type="term" value="P:tRNA modification"/>
    <property type="evidence" value="ECO:0007669"/>
    <property type="project" value="TreeGrafter"/>
</dbReference>
<dbReference type="OrthoDB" id="416777at2759"/>
<dbReference type="Proteomes" id="UP000253551">
    <property type="component" value="Unassembled WGS sequence"/>
</dbReference>
<keyword evidence="3" id="KW-1185">Reference proteome</keyword>
<protein>
    <recommendedName>
        <fullName evidence="1">Queuosine 5'-phosphate N-glycosylase/hydrolase</fullName>
        <ecNumber evidence="1">3.2.2.-</ecNumber>
    </recommendedName>
    <alternativeName>
        <fullName evidence="1">Queuosine-nucleotide N-glycosylase/hydrolase</fullName>
    </alternativeName>
</protein>
<dbReference type="InterPro" id="IPR019438">
    <property type="entry name" value="Q_salvage"/>
</dbReference>
<reference evidence="2 3" key="1">
    <citation type="journal article" date="2018" name="G3 (Bethesda)">
        <title>Phylogenetic and Phylogenomic Definition of Rhizopus Species.</title>
        <authorList>
            <person name="Gryganskyi A.P."/>
            <person name="Golan J."/>
            <person name="Dolatabadi S."/>
            <person name="Mondo S."/>
            <person name="Robb S."/>
            <person name="Idnurm A."/>
            <person name="Muszewska A."/>
            <person name="Steczkiewicz K."/>
            <person name="Masonjones S."/>
            <person name="Liao H.L."/>
            <person name="Gajdeczka M.T."/>
            <person name="Anike F."/>
            <person name="Vuek A."/>
            <person name="Anishchenko I.M."/>
            <person name="Voigt K."/>
            <person name="de Hoog G.S."/>
            <person name="Smith M.E."/>
            <person name="Heitman J."/>
            <person name="Vilgalys R."/>
            <person name="Stajich J.E."/>
        </authorList>
    </citation>
    <scope>NUCLEOTIDE SEQUENCE [LARGE SCALE GENOMIC DNA]</scope>
    <source>
        <strain evidence="2 3">LSU 92-RS-03</strain>
    </source>
</reference>
<dbReference type="GO" id="GO:0016787">
    <property type="term" value="F:hydrolase activity"/>
    <property type="evidence" value="ECO:0007669"/>
    <property type="project" value="UniProtKB-KW"/>
</dbReference>
<comment type="caution">
    <text evidence="2">The sequence shown here is derived from an EMBL/GenBank/DDBJ whole genome shotgun (WGS) entry which is preliminary data.</text>
</comment>
<accession>A0A367JJ88</accession>
<comment type="similarity">
    <text evidence="1">Belongs to the QNG1 protein family.</text>
</comment>
<evidence type="ECO:0000313" key="3">
    <source>
        <dbReference type="Proteomes" id="UP000253551"/>
    </source>
</evidence>
<dbReference type="PANTHER" id="PTHR21314:SF1">
    <property type="entry name" value="QUEUOSINE SALVAGE PROTEIN"/>
    <property type="match status" value="1"/>
</dbReference>
<comment type="function">
    <text evidence="1">Catalyzes the hydrolysis of queuosine 5'-phosphate, releasing the nucleobase queuine (q). Is required for salvage of queuine from exogenous queuosine (Q) that is imported and then converted to queuosine 5'-phosphate intracellularly.</text>
</comment>
<evidence type="ECO:0000256" key="1">
    <source>
        <dbReference type="RuleBase" id="RU365002"/>
    </source>
</evidence>
<gene>
    <name evidence="2" type="ORF">CU098_005758</name>
</gene>
<dbReference type="EMBL" id="PJQM01003239">
    <property type="protein sequence ID" value="RCH89966.1"/>
    <property type="molecule type" value="Genomic_DNA"/>
</dbReference>